<accession>A0AA88XWI7</accession>
<dbReference type="InterPro" id="IPR016024">
    <property type="entry name" value="ARM-type_fold"/>
</dbReference>
<evidence type="ECO:0000259" key="2">
    <source>
        <dbReference type="Pfam" id="PF22964"/>
    </source>
</evidence>
<reference evidence="3" key="1">
    <citation type="submission" date="2019-08" db="EMBL/GenBank/DDBJ databases">
        <title>The improved chromosome-level genome for the pearl oyster Pinctada fucata martensii using PacBio sequencing and Hi-C.</title>
        <authorList>
            <person name="Zheng Z."/>
        </authorList>
    </citation>
    <scope>NUCLEOTIDE SEQUENCE</scope>
    <source>
        <strain evidence="3">ZZ-2019</strain>
        <tissue evidence="3">Adductor muscle</tissue>
    </source>
</reference>
<dbReference type="AlphaFoldDB" id="A0AA88XWI7"/>
<dbReference type="PANTHER" id="PTHR12904:SF23">
    <property type="entry name" value="PROTEIN ZER-1 HOMOLOG"/>
    <property type="match status" value="1"/>
</dbReference>
<dbReference type="PANTHER" id="PTHR12904">
    <property type="match status" value="1"/>
</dbReference>
<dbReference type="Proteomes" id="UP001186944">
    <property type="component" value="Unassembled WGS sequence"/>
</dbReference>
<keyword evidence="1" id="KW-0833">Ubl conjugation pathway</keyword>
<dbReference type="Pfam" id="PF22964">
    <property type="entry name" value="ZER1-like_2nd"/>
    <property type="match status" value="1"/>
</dbReference>
<dbReference type="InterPro" id="IPR051341">
    <property type="entry name" value="Zyg-11_UBL_adapter"/>
</dbReference>
<evidence type="ECO:0000313" key="3">
    <source>
        <dbReference type="EMBL" id="KAK3089181.1"/>
    </source>
</evidence>
<protein>
    <recommendedName>
        <fullName evidence="2">Protein zer-1 homolog-like C-terminal domain-containing protein</fullName>
    </recommendedName>
</protein>
<evidence type="ECO:0000313" key="4">
    <source>
        <dbReference type="Proteomes" id="UP001186944"/>
    </source>
</evidence>
<dbReference type="SUPFAM" id="SSF48371">
    <property type="entry name" value="ARM repeat"/>
    <property type="match status" value="1"/>
</dbReference>
<comment type="caution">
    <text evidence="3">The sequence shown here is derived from an EMBL/GenBank/DDBJ whole genome shotgun (WGS) entry which is preliminary data.</text>
</comment>
<name>A0AA88XWI7_PINIB</name>
<feature type="domain" description="Protein zer-1 homolog-like C-terminal" evidence="2">
    <location>
        <begin position="1"/>
        <end position="126"/>
    </location>
</feature>
<feature type="non-terminal residue" evidence="3">
    <location>
        <position position="1"/>
    </location>
</feature>
<keyword evidence="4" id="KW-1185">Reference proteome</keyword>
<organism evidence="3 4">
    <name type="scientific">Pinctada imbricata</name>
    <name type="common">Atlantic pearl-oyster</name>
    <name type="synonym">Pinctada martensii</name>
    <dbReference type="NCBI Taxonomy" id="66713"/>
    <lineage>
        <taxon>Eukaryota</taxon>
        <taxon>Metazoa</taxon>
        <taxon>Spiralia</taxon>
        <taxon>Lophotrochozoa</taxon>
        <taxon>Mollusca</taxon>
        <taxon>Bivalvia</taxon>
        <taxon>Autobranchia</taxon>
        <taxon>Pteriomorphia</taxon>
        <taxon>Pterioida</taxon>
        <taxon>Pterioidea</taxon>
        <taxon>Pteriidae</taxon>
        <taxon>Pinctada</taxon>
    </lineage>
</organism>
<dbReference type="InterPro" id="IPR055142">
    <property type="entry name" value="ZER1-like_C"/>
</dbReference>
<sequence length="137" mass="15777">VSYHSAGILSEIAADGPEKWTVELHPRSDVLSKILQTVLSWDINKPRKIKYRSLSPLIRMCQLYYIPESQLWATWAICNLIRVKSERYIPMLIREKGIGILQGVVKEERCLQEARDLATMALQECENFIFLEKGASK</sequence>
<dbReference type="EMBL" id="VSWD01000010">
    <property type="protein sequence ID" value="KAK3089181.1"/>
    <property type="molecule type" value="Genomic_DNA"/>
</dbReference>
<evidence type="ECO:0000256" key="1">
    <source>
        <dbReference type="ARBA" id="ARBA00022786"/>
    </source>
</evidence>
<gene>
    <name evidence="3" type="ORF">FSP39_001547</name>
</gene>
<proteinExistence type="predicted"/>
<dbReference type="GO" id="GO:0031462">
    <property type="term" value="C:Cul2-RING ubiquitin ligase complex"/>
    <property type="evidence" value="ECO:0007669"/>
    <property type="project" value="TreeGrafter"/>
</dbReference>